<reference evidence="3" key="1">
    <citation type="submission" date="2016-10" db="EMBL/GenBank/DDBJ databases">
        <authorList>
            <person name="Varghese N."/>
            <person name="Submissions S."/>
        </authorList>
    </citation>
    <scope>NUCLEOTIDE SEQUENCE [LARGE SCALE GENOMIC DNA]</scope>
    <source>
        <strain evidence="3">DSM 44437</strain>
    </source>
</reference>
<feature type="domain" description="DUF7662" evidence="1">
    <location>
        <begin position="15"/>
        <end position="82"/>
    </location>
</feature>
<evidence type="ECO:0000313" key="2">
    <source>
        <dbReference type="EMBL" id="SEQ23831.1"/>
    </source>
</evidence>
<organism evidence="2 3">
    <name type="scientific">Lentzea albida</name>
    <dbReference type="NCBI Taxonomy" id="65499"/>
    <lineage>
        <taxon>Bacteria</taxon>
        <taxon>Bacillati</taxon>
        <taxon>Actinomycetota</taxon>
        <taxon>Actinomycetes</taxon>
        <taxon>Pseudonocardiales</taxon>
        <taxon>Pseudonocardiaceae</taxon>
        <taxon>Lentzea</taxon>
    </lineage>
</organism>
<gene>
    <name evidence="2" type="ORF">SAMN04488000_102271</name>
</gene>
<keyword evidence="3" id="KW-1185">Reference proteome</keyword>
<dbReference type="Proteomes" id="UP000199503">
    <property type="component" value="Unassembled WGS sequence"/>
</dbReference>
<dbReference type="EMBL" id="FOFV01000002">
    <property type="protein sequence ID" value="SEQ23831.1"/>
    <property type="molecule type" value="Genomic_DNA"/>
</dbReference>
<name>A0A1H9EDU3_9PSEU</name>
<dbReference type="AlphaFoldDB" id="A0A1H9EDU3"/>
<dbReference type="InterPro" id="IPR056079">
    <property type="entry name" value="DUF7662"/>
</dbReference>
<evidence type="ECO:0000259" key="1">
    <source>
        <dbReference type="Pfam" id="PF24698"/>
    </source>
</evidence>
<dbReference type="STRING" id="65499.SAMN04488000_102271"/>
<dbReference type="Pfam" id="PF24698">
    <property type="entry name" value="DUF7662"/>
    <property type="match status" value="1"/>
</dbReference>
<protein>
    <recommendedName>
        <fullName evidence="1">DUF7662 domain-containing protein</fullName>
    </recommendedName>
</protein>
<accession>A0A1H9EDU3</accession>
<proteinExistence type="predicted"/>
<sequence>MGARLAGKYAPLTGRLAAVTRDGRQGVELSFAEISDLVGGLPASAYEHRAWWANGLLSQQAAWHRAGWRVDFVSLERRRVRFVRLDAPLDVGGESQPVAAAIELPVDDGTPALDVRVRCVWRIAGEVGLSDDKPVFPRLPRVAAIYRLTFAASTGRPRIYIGETDDLRRRVGNYRNPGPTQQTSQRLHHELVRHLSSGGTVSLSVAIEAELETDGRRSALPLARKTARVLAEHAALALAYVDDVVDIINADRGVE</sequence>
<evidence type="ECO:0000313" key="3">
    <source>
        <dbReference type="Proteomes" id="UP000199503"/>
    </source>
</evidence>